<evidence type="ECO:0000313" key="9">
    <source>
        <dbReference type="Proteomes" id="UP001228049"/>
    </source>
</evidence>
<keyword evidence="4 7" id="KW-1133">Transmembrane helix</keyword>
<feature type="transmembrane region" description="Helical" evidence="7">
    <location>
        <begin position="661"/>
        <end position="679"/>
    </location>
</feature>
<evidence type="ECO:0000256" key="3">
    <source>
        <dbReference type="ARBA" id="ARBA00022692"/>
    </source>
</evidence>
<feature type="transmembrane region" description="Helical" evidence="7">
    <location>
        <begin position="502"/>
        <end position="527"/>
    </location>
</feature>
<feature type="transmembrane region" description="Helical" evidence="7">
    <location>
        <begin position="57"/>
        <end position="81"/>
    </location>
</feature>
<name>A0AAD9F726_DISEL</name>
<feature type="transmembrane region" description="Helical" evidence="7">
    <location>
        <begin position="155"/>
        <end position="176"/>
    </location>
</feature>
<sequence>MALTISKTEGSTVITLTSDPQSVCPPLYQILKNLCCSPICCSVSQHLRRLQNTSQTVLGTLQIMVGLLNIGIGAIFAFSPIWDMTGFSFWLGALFMLFGIVSILSEKYPSPCLVIVNVILNLAGVGFAIAAITLLQPQNGKHVAMLLRSMHGLMIVLSALELCLTISSAVLGIKALKRRGKDEKMNEEPEYYKPLLDEVPGNPESTGAGMMALTISKTEGSTVITLTSDPQSVCPPLYQILKNLCCSPICCSVSQHLRRLQNTSQTVLGTLQIMVGLLNIGIGVIFSFSPIWDMTGFSFWLGALFMLFGIVSILSEKYPSPCLVIVNVILNLAGVGFAIAAITLYSLRMANMWLYWLCEDYYNQYYSHHSPTASSGDERMEQKCLRAKDMILMLLRSMHGLMIVLSALELCLTISSAVLGIKALKRRGKDEKMNEEPEYYKPLLDEVPGNPESTGAGMMALTISKTEGSTHLRRLQNTSQTVLGFMLFGIVSILSEKYPSPCLVIVNVILNLAGVGFAIAAITLYSLRMANMWLYWLCEDYYNQYYSHHSPTASSGDERMEQKCLRAKDMILMLLRSMHGLMIVLSALELCLTISSAVLGIKALKRRGKDEKMNEEPEYYKPLLDEVPGNPESTGAGMMALTISKTEGSTHLRRLQNTSQTVLGFMLFGIVSILSEKYPSPCLMLLRSMHGLMIVLSALELCLTISSAVLGIKALKRRGKDEKMNEEPEYYKPLLDEVPGNPESTGAGMMALTISKTEGSTVITLTSDPQSVCPPLYQILKNLCCSPICCSVSQHLRRLQNTSQTVLGFMLFGIVSILSEKYPSPCLVIVNVILNLAGVGFAIAAITLYSLRMANMWLYWLCEDYYNQYYSHHSPTASSGDERMEQKCLRAKDMILMLLRSMHGLMIVLSALELCLTISSAVLGIKALKRRGKDEKMNEEPEYYKPLLDEVPGNPEV</sequence>
<evidence type="ECO:0000256" key="2">
    <source>
        <dbReference type="ARBA" id="ARBA00009565"/>
    </source>
</evidence>
<feature type="transmembrane region" description="Helical" evidence="7">
    <location>
        <begin position="267"/>
        <end position="291"/>
    </location>
</feature>
<comment type="subcellular location">
    <subcellularLocation>
        <location evidence="1">Membrane</location>
        <topology evidence="1">Multi-pass membrane protein</topology>
    </subcellularLocation>
</comment>
<feature type="transmembrane region" description="Helical" evidence="7">
    <location>
        <begin position="112"/>
        <end position="135"/>
    </location>
</feature>
<comment type="similarity">
    <text evidence="2">Belongs to the MS4A family.</text>
</comment>
<evidence type="ECO:0000313" key="8">
    <source>
        <dbReference type="EMBL" id="KAK1895353.1"/>
    </source>
</evidence>
<dbReference type="InterPro" id="IPR030417">
    <property type="entry name" value="MS4A"/>
</dbReference>
<feature type="transmembrane region" description="Helical" evidence="7">
    <location>
        <begin position="580"/>
        <end position="604"/>
    </location>
</feature>
<feature type="transmembrane region" description="Helical" evidence="7">
    <location>
        <begin position="826"/>
        <end position="851"/>
    </location>
</feature>
<feature type="transmembrane region" description="Helical" evidence="7">
    <location>
        <begin position="691"/>
        <end position="715"/>
    </location>
</feature>
<keyword evidence="5 7" id="KW-0472">Membrane</keyword>
<feature type="region of interest" description="Disordered" evidence="6">
    <location>
        <begin position="934"/>
        <end position="957"/>
    </location>
</feature>
<evidence type="ECO:0000256" key="4">
    <source>
        <dbReference type="ARBA" id="ARBA00022989"/>
    </source>
</evidence>
<evidence type="ECO:0000256" key="7">
    <source>
        <dbReference type="SAM" id="Phobius"/>
    </source>
</evidence>
<feature type="transmembrane region" description="Helical" evidence="7">
    <location>
        <begin position="904"/>
        <end position="928"/>
    </location>
</feature>
<evidence type="ECO:0000256" key="6">
    <source>
        <dbReference type="SAM" id="MobiDB-lite"/>
    </source>
</evidence>
<organism evidence="8 9">
    <name type="scientific">Dissostichus eleginoides</name>
    <name type="common">Patagonian toothfish</name>
    <name type="synonym">Dissostichus amissus</name>
    <dbReference type="NCBI Taxonomy" id="100907"/>
    <lineage>
        <taxon>Eukaryota</taxon>
        <taxon>Metazoa</taxon>
        <taxon>Chordata</taxon>
        <taxon>Craniata</taxon>
        <taxon>Vertebrata</taxon>
        <taxon>Euteleostomi</taxon>
        <taxon>Actinopterygii</taxon>
        <taxon>Neopterygii</taxon>
        <taxon>Teleostei</taxon>
        <taxon>Neoteleostei</taxon>
        <taxon>Acanthomorphata</taxon>
        <taxon>Eupercaria</taxon>
        <taxon>Perciformes</taxon>
        <taxon>Notothenioidei</taxon>
        <taxon>Nototheniidae</taxon>
        <taxon>Dissostichus</taxon>
    </lineage>
</organism>
<feature type="transmembrane region" description="Helical" evidence="7">
    <location>
        <begin position="297"/>
        <end position="315"/>
    </location>
</feature>
<evidence type="ECO:0000256" key="1">
    <source>
        <dbReference type="ARBA" id="ARBA00004141"/>
    </source>
</evidence>
<keyword evidence="9" id="KW-1185">Reference proteome</keyword>
<gene>
    <name evidence="8" type="ORF">KUDE01_020804</name>
</gene>
<feature type="transmembrane region" description="Helical" evidence="7">
    <location>
        <begin position="87"/>
        <end position="105"/>
    </location>
</feature>
<dbReference type="PANTHER" id="PTHR23320">
    <property type="entry name" value="MEMBRANE-SPANNING 4-DOMAINS SUBFAMILY A MS4A -RELATED"/>
    <property type="match status" value="1"/>
</dbReference>
<feature type="compositionally biased region" description="Basic and acidic residues" evidence="6">
    <location>
        <begin position="934"/>
        <end position="943"/>
    </location>
</feature>
<feature type="transmembrane region" description="Helical" evidence="7">
    <location>
        <begin position="400"/>
        <end position="424"/>
    </location>
</feature>
<dbReference type="AlphaFoldDB" id="A0AAD9F726"/>
<dbReference type="Pfam" id="PF04103">
    <property type="entry name" value="CD20"/>
    <property type="match status" value="4"/>
</dbReference>
<dbReference type="InterPro" id="IPR007237">
    <property type="entry name" value="CD20-like"/>
</dbReference>
<evidence type="ECO:0000256" key="5">
    <source>
        <dbReference type="ARBA" id="ARBA00023136"/>
    </source>
</evidence>
<feature type="transmembrane region" description="Helical" evidence="7">
    <location>
        <begin position="322"/>
        <end position="347"/>
    </location>
</feature>
<reference evidence="8" key="1">
    <citation type="submission" date="2023-04" db="EMBL/GenBank/DDBJ databases">
        <title>Chromosome-level genome of Chaenocephalus aceratus.</title>
        <authorList>
            <person name="Park H."/>
        </authorList>
    </citation>
    <scope>NUCLEOTIDE SEQUENCE</scope>
    <source>
        <strain evidence="8">DE</strain>
        <tissue evidence="8">Muscle</tissue>
    </source>
</reference>
<comment type="caution">
    <text evidence="8">The sequence shown here is derived from an EMBL/GenBank/DDBJ whole genome shotgun (WGS) entry which is preliminary data.</text>
</comment>
<dbReference type="EMBL" id="JASDAP010000010">
    <property type="protein sequence ID" value="KAK1895353.1"/>
    <property type="molecule type" value="Genomic_DNA"/>
</dbReference>
<proteinExistence type="inferred from homology"/>
<keyword evidence="3 7" id="KW-0812">Transmembrane</keyword>
<dbReference type="Proteomes" id="UP001228049">
    <property type="component" value="Unassembled WGS sequence"/>
</dbReference>
<accession>A0AAD9F726</accession>
<dbReference type="GO" id="GO:0016020">
    <property type="term" value="C:membrane"/>
    <property type="evidence" value="ECO:0007669"/>
    <property type="project" value="UniProtKB-SubCell"/>
</dbReference>
<dbReference type="PANTHER" id="PTHR23320:SF125">
    <property type="entry name" value="TRANSMEMBRANE PROTEIN 176L.1-RELATED"/>
    <property type="match status" value="1"/>
</dbReference>
<protein>
    <submittedName>
        <fullName evidence="8">Transmembrane protein 176B</fullName>
    </submittedName>
</protein>